<gene>
    <name evidence="2" type="ORF">DU500_11915</name>
</gene>
<evidence type="ECO:0000313" key="2">
    <source>
        <dbReference type="EMBL" id="AXG07075.1"/>
    </source>
</evidence>
<evidence type="ECO:0000256" key="1">
    <source>
        <dbReference type="SAM" id="MobiDB-lite"/>
    </source>
</evidence>
<dbReference type="Proteomes" id="UP000253273">
    <property type="component" value="Chromosome"/>
</dbReference>
<keyword evidence="3" id="KW-1185">Reference proteome</keyword>
<dbReference type="RefSeq" id="WP_114586207.1">
    <property type="nucleotide sequence ID" value="NZ_CP031150.1"/>
</dbReference>
<dbReference type="SUPFAM" id="SSF53335">
    <property type="entry name" value="S-adenosyl-L-methionine-dependent methyltransferases"/>
    <property type="match status" value="1"/>
</dbReference>
<dbReference type="GO" id="GO:0008168">
    <property type="term" value="F:methyltransferase activity"/>
    <property type="evidence" value="ECO:0007669"/>
    <property type="project" value="UniProtKB-KW"/>
</dbReference>
<dbReference type="AlphaFoldDB" id="A0A345E4F3"/>
<keyword evidence="2" id="KW-0808">Transferase</keyword>
<evidence type="ECO:0000313" key="3">
    <source>
        <dbReference type="Proteomes" id="UP000253273"/>
    </source>
</evidence>
<keyword evidence="2" id="KW-0489">Methyltransferase</keyword>
<dbReference type="KEGG" id="haj:DU500_11915"/>
<dbReference type="Gene3D" id="3.40.50.150">
    <property type="entry name" value="Vaccinia Virus protein VP39"/>
    <property type="match status" value="1"/>
</dbReference>
<dbReference type="GeneID" id="37284102"/>
<dbReference type="EMBL" id="CP031150">
    <property type="protein sequence ID" value="AXG07075.1"/>
    <property type="molecule type" value="Genomic_DNA"/>
</dbReference>
<sequence length="246" mass="26960">MPDPFARALRDHHRDERDAPLHVHGGGECREHPIEAFYFGDPADDDALPWIESWVDGPLLDVGAGVGRDACYFQERFETVAVEVSDALVETMRDRGVEDARRGDLFALRETFPPGRFRSVLIRGTQLGLAGSTDRLRGTLADVDTVTTPDATAVVDGYDPAHPGTADLIGYRDDPRDGLARRTIRFEYAGERGDPFEFLLFGPDRLRAAAADAGWSVAAVDRPSTADTGYYRAALRTRAAQSASPQ</sequence>
<dbReference type="InterPro" id="IPR029063">
    <property type="entry name" value="SAM-dependent_MTases_sf"/>
</dbReference>
<dbReference type="GO" id="GO:0032259">
    <property type="term" value="P:methylation"/>
    <property type="evidence" value="ECO:0007669"/>
    <property type="project" value="UniProtKB-KW"/>
</dbReference>
<feature type="region of interest" description="Disordered" evidence="1">
    <location>
        <begin position="1"/>
        <end position="27"/>
    </location>
</feature>
<proteinExistence type="predicted"/>
<accession>A0A345E4F3</accession>
<protein>
    <submittedName>
        <fullName evidence="2">Class I SAM-dependent methyltransferase</fullName>
    </submittedName>
</protein>
<reference evidence="2 3" key="1">
    <citation type="submission" date="2018-07" db="EMBL/GenBank/DDBJ databases">
        <title>Genome sequences of Haloplanus sp. CBA1113.</title>
        <authorList>
            <person name="Kim Y.B."/>
            <person name="Roh S.W."/>
        </authorList>
    </citation>
    <scope>NUCLEOTIDE SEQUENCE [LARGE SCALE GENOMIC DNA]</scope>
    <source>
        <strain evidence="2 3">CBA1113</strain>
    </source>
</reference>
<name>A0A345E4F3_9EURY</name>
<organism evidence="2 3">
    <name type="scientific">Haloplanus rubicundus</name>
    <dbReference type="NCBI Taxonomy" id="1547898"/>
    <lineage>
        <taxon>Archaea</taxon>
        <taxon>Methanobacteriati</taxon>
        <taxon>Methanobacteriota</taxon>
        <taxon>Stenosarchaea group</taxon>
        <taxon>Halobacteria</taxon>
        <taxon>Halobacteriales</taxon>
        <taxon>Haloferacaceae</taxon>
        <taxon>Haloplanus</taxon>
    </lineage>
</organism>
<feature type="compositionally biased region" description="Basic and acidic residues" evidence="1">
    <location>
        <begin position="8"/>
        <end position="27"/>
    </location>
</feature>
<dbReference type="OrthoDB" id="56895at2157"/>